<organism evidence="7 8">
    <name type="scientific">Coccomyxa viridis</name>
    <dbReference type="NCBI Taxonomy" id="1274662"/>
    <lineage>
        <taxon>Eukaryota</taxon>
        <taxon>Viridiplantae</taxon>
        <taxon>Chlorophyta</taxon>
        <taxon>core chlorophytes</taxon>
        <taxon>Trebouxiophyceae</taxon>
        <taxon>Trebouxiophyceae incertae sedis</taxon>
        <taxon>Coccomyxaceae</taxon>
        <taxon>Coccomyxa</taxon>
    </lineage>
</organism>
<dbReference type="GO" id="GO:0004497">
    <property type="term" value="F:monooxygenase activity"/>
    <property type="evidence" value="ECO:0007669"/>
    <property type="project" value="UniProtKB-KW"/>
</dbReference>
<evidence type="ECO:0000256" key="6">
    <source>
        <dbReference type="SAM" id="Phobius"/>
    </source>
</evidence>
<evidence type="ECO:0000256" key="3">
    <source>
        <dbReference type="PIRSR" id="PIRSR602401-1"/>
    </source>
</evidence>
<keyword evidence="4" id="KW-0560">Oxidoreductase</keyword>
<evidence type="ECO:0000256" key="2">
    <source>
        <dbReference type="ARBA" id="ARBA00010617"/>
    </source>
</evidence>
<feature type="region of interest" description="Disordered" evidence="5">
    <location>
        <begin position="451"/>
        <end position="483"/>
    </location>
</feature>
<dbReference type="PANTHER" id="PTHR24305:SF166">
    <property type="entry name" value="CYTOCHROME P450 12A4, MITOCHONDRIAL-RELATED"/>
    <property type="match status" value="1"/>
</dbReference>
<dbReference type="Proteomes" id="UP001314263">
    <property type="component" value="Unassembled WGS sequence"/>
</dbReference>
<dbReference type="EMBL" id="CAUYUE010000005">
    <property type="protein sequence ID" value="CAK0779469.1"/>
    <property type="molecule type" value="Genomic_DNA"/>
</dbReference>
<feature type="transmembrane region" description="Helical" evidence="6">
    <location>
        <begin position="16"/>
        <end position="34"/>
    </location>
</feature>
<evidence type="ECO:0000256" key="4">
    <source>
        <dbReference type="RuleBase" id="RU000461"/>
    </source>
</evidence>
<comment type="cofactor">
    <cofactor evidence="1 3">
        <name>heme</name>
        <dbReference type="ChEBI" id="CHEBI:30413"/>
    </cofactor>
</comment>
<dbReference type="GO" id="GO:0005506">
    <property type="term" value="F:iron ion binding"/>
    <property type="evidence" value="ECO:0007669"/>
    <property type="project" value="InterPro"/>
</dbReference>
<dbReference type="PRINTS" id="PR00385">
    <property type="entry name" value="P450"/>
</dbReference>
<dbReference type="InterPro" id="IPR036396">
    <property type="entry name" value="Cyt_P450_sf"/>
</dbReference>
<accession>A0AAV1I3N1</accession>
<evidence type="ECO:0000256" key="5">
    <source>
        <dbReference type="SAM" id="MobiDB-lite"/>
    </source>
</evidence>
<keyword evidence="8" id="KW-1185">Reference proteome</keyword>
<sequence length="576" mass="63823">MESSALSSPGTGPQDVWLSSLVLVAACAAAAVLWHTDFFGGVLRFFVLFKIPHPPEEGFFLGSAFKLIRKDHHRAFSSWGRQLGPIYAVRVLCWHLVVVVDAGMANVILGNQEGLNKALEPDLSDALLSHTGHRTMFSADTNSPYWRLIRKGTAPAFISANIKNGFPDVIQTLAKVIRNMSQLPAGTALDMNNITMRIALDITGLVGFAKDFETCNTFKDADTDELFNIVKITFRELYSRTTNPARKYISWSRDAWEAERLIKKFRARMGELLQEVKARGELRTDDVSIAAHLLRLRDPATRQPLPDALLAGEFGMFFSAGLETSGNAISWTLYLIWQHPEVEARLAAELDDAGLLVTPQRPAPRAMEYADLSRLNYLSWVCKEAMRVRPVAATGSTRYTKRDLVLGGHFLPKGTMVDVPFYAVHHHPCNWEDPDAFIPERWAEPGAELVPEAGSATQGPASPQKDSSTAVEGEQRPKRFLPFSTGPRQCLGRALARILHDASIAQLVSHFSFQLADRMGGPEGVDRHEVNRLTMQPGEGMWMTFQSRAHSSEAQKPAPAIQAQRFSLQVRAGPLS</sequence>
<evidence type="ECO:0000256" key="1">
    <source>
        <dbReference type="ARBA" id="ARBA00001971"/>
    </source>
</evidence>
<keyword evidence="6" id="KW-0812">Transmembrane</keyword>
<dbReference type="PANTHER" id="PTHR24305">
    <property type="entry name" value="CYTOCHROME P450"/>
    <property type="match status" value="1"/>
</dbReference>
<reference evidence="7 8" key="1">
    <citation type="submission" date="2023-10" db="EMBL/GenBank/DDBJ databases">
        <authorList>
            <person name="Maclean D."/>
            <person name="Macfadyen A."/>
        </authorList>
    </citation>
    <scope>NUCLEOTIDE SEQUENCE [LARGE SCALE GENOMIC DNA]</scope>
</reference>
<dbReference type="GO" id="GO:0020037">
    <property type="term" value="F:heme binding"/>
    <property type="evidence" value="ECO:0007669"/>
    <property type="project" value="InterPro"/>
</dbReference>
<dbReference type="InterPro" id="IPR002401">
    <property type="entry name" value="Cyt_P450_E_grp-I"/>
</dbReference>
<comment type="caution">
    <text evidence="7">The sequence shown here is derived from an EMBL/GenBank/DDBJ whole genome shotgun (WGS) entry which is preliminary data.</text>
</comment>
<keyword evidence="3 4" id="KW-0408">Iron</keyword>
<dbReference type="AlphaFoldDB" id="A0AAV1I3N1"/>
<evidence type="ECO:0008006" key="9">
    <source>
        <dbReference type="Google" id="ProtNLM"/>
    </source>
</evidence>
<comment type="similarity">
    <text evidence="2 4">Belongs to the cytochrome P450 family.</text>
</comment>
<gene>
    <name evidence="7" type="ORF">CVIRNUC_004782</name>
</gene>
<dbReference type="PROSITE" id="PS00086">
    <property type="entry name" value="CYTOCHROME_P450"/>
    <property type="match status" value="1"/>
</dbReference>
<keyword evidence="4" id="KW-0503">Monooxygenase</keyword>
<dbReference type="Gene3D" id="1.10.630.10">
    <property type="entry name" value="Cytochrome P450"/>
    <property type="match status" value="1"/>
</dbReference>
<dbReference type="InterPro" id="IPR017972">
    <property type="entry name" value="Cyt_P450_CS"/>
</dbReference>
<keyword evidence="6" id="KW-1133">Transmembrane helix</keyword>
<keyword evidence="3 4" id="KW-0479">Metal-binding</keyword>
<dbReference type="InterPro" id="IPR001128">
    <property type="entry name" value="Cyt_P450"/>
</dbReference>
<feature type="binding site" description="axial binding residue" evidence="3">
    <location>
        <position position="490"/>
    </location>
    <ligand>
        <name>heme</name>
        <dbReference type="ChEBI" id="CHEBI:30413"/>
    </ligand>
    <ligandPart>
        <name>Fe</name>
        <dbReference type="ChEBI" id="CHEBI:18248"/>
    </ligandPart>
</feature>
<evidence type="ECO:0000313" key="8">
    <source>
        <dbReference type="Proteomes" id="UP001314263"/>
    </source>
</evidence>
<keyword evidence="6" id="KW-0472">Membrane</keyword>
<dbReference type="PRINTS" id="PR00463">
    <property type="entry name" value="EP450I"/>
</dbReference>
<evidence type="ECO:0000313" key="7">
    <source>
        <dbReference type="EMBL" id="CAK0779469.1"/>
    </source>
</evidence>
<name>A0AAV1I3N1_9CHLO</name>
<protein>
    <recommendedName>
        <fullName evidence="9">Cytochrome P450</fullName>
    </recommendedName>
</protein>
<proteinExistence type="inferred from homology"/>
<dbReference type="InterPro" id="IPR050121">
    <property type="entry name" value="Cytochrome_P450_monoxygenase"/>
</dbReference>
<dbReference type="Pfam" id="PF00067">
    <property type="entry name" value="p450"/>
    <property type="match status" value="1"/>
</dbReference>
<feature type="compositionally biased region" description="Polar residues" evidence="5">
    <location>
        <begin position="455"/>
        <end position="470"/>
    </location>
</feature>
<dbReference type="GO" id="GO:0016705">
    <property type="term" value="F:oxidoreductase activity, acting on paired donors, with incorporation or reduction of molecular oxygen"/>
    <property type="evidence" value="ECO:0007669"/>
    <property type="project" value="InterPro"/>
</dbReference>
<keyword evidence="3 4" id="KW-0349">Heme</keyword>
<dbReference type="SUPFAM" id="SSF48264">
    <property type="entry name" value="Cytochrome P450"/>
    <property type="match status" value="1"/>
</dbReference>